<dbReference type="KEGG" id="ppr:PBPRB0132"/>
<evidence type="ECO:0000256" key="3">
    <source>
        <dbReference type="ARBA" id="ARBA00022475"/>
    </source>
</evidence>
<gene>
    <name evidence="18" type="primary">PLU0044</name>
    <name evidence="16" type="synonym">atpF</name>
    <name evidence="18" type="ordered locus">PBPRB0132</name>
</gene>
<evidence type="ECO:0000256" key="13">
    <source>
        <dbReference type="ARBA" id="ARBA00025614"/>
    </source>
</evidence>
<keyword evidence="11 16" id="KW-0066">ATP synthesis</keyword>
<dbReference type="InterPro" id="IPR028987">
    <property type="entry name" value="ATP_synth_B-like_membr_sf"/>
</dbReference>
<dbReference type="AlphaFoldDB" id="Q6LL00"/>
<dbReference type="GO" id="GO:0046961">
    <property type="term" value="F:proton-transporting ATPase activity, rotational mechanism"/>
    <property type="evidence" value="ECO:0007669"/>
    <property type="project" value="TreeGrafter"/>
</dbReference>
<keyword evidence="9 16" id="KW-0406">Ion transport</keyword>
<evidence type="ECO:0000256" key="17">
    <source>
        <dbReference type="RuleBase" id="RU003848"/>
    </source>
</evidence>
<comment type="subcellular location">
    <subcellularLocation>
        <location evidence="16">Cell inner membrane</location>
        <topology evidence="16">Single-pass membrane protein</topology>
    </subcellularLocation>
    <subcellularLocation>
        <location evidence="15">Endomembrane system</location>
        <topology evidence="15">Single-pass membrane protein</topology>
    </subcellularLocation>
</comment>
<keyword evidence="2 16" id="KW-0813">Transport</keyword>
<dbReference type="NCBIfam" id="TIGR01144">
    <property type="entry name" value="ATP_synt_b"/>
    <property type="match status" value="1"/>
</dbReference>
<evidence type="ECO:0000256" key="1">
    <source>
        <dbReference type="ARBA" id="ARBA00005513"/>
    </source>
</evidence>
<evidence type="ECO:0000256" key="11">
    <source>
        <dbReference type="ARBA" id="ARBA00023310"/>
    </source>
</evidence>
<dbReference type="InterPro" id="IPR050059">
    <property type="entry name" value="ATP_synthase_B_chain"/>
</dbReference>
<evidence type="ECO:0000256" key="14">
    <source>
        <dbReference type="ARBA" id="ARBA00026054"/>
    </source>
</evidence>
<keyword evidence="7 16" id="KW-0375">Hydrogen ion transport</keyword>
<evidence type="ECO:0000313" key="18">
    <source>
        <dbReference type="EMBL" id="CAG22005.1"/>
    </source>
</evidence>
<reference evidence="19" key="1">
    <citation type="journal article" date="2005" name="Science">
        <title>Life at depth: Photobacterium profundum genome sequence and expression analysis.</title>
        <authorList>
            <person name="Vezzi A."/>
            <person name="Campanaro S."/>
            <person name="D'Angelo M."/>
            <person name="Simonato F."/>
            <person name="Vitulo N."/>
            <person name="Lauro F.M."/>
            <person name="Cestaro A."/>
            <person name="Malacrida G."/>
            <person name="Simionati B."/>
            <person name="Cannata N."/>
            <person name="Romualdi C."/>
            <person name="Bartlett D.H."/>
            <person name="Valle G."/>
        </authorList>
    </citation>
    <scope>NUCLEOTIDE SEQUENCE [LARGE SCALE GENOMIC DNA]</scope>
    <source>
        <strain evidence="19">ATCC BAA-1253 / SS9</strain>
    </source>
</reference>
<dbReference type="Gene3D" id="1.20.5.620">
    <property type="entry name" value="F1F0 ATP synthase subunit B, membrane domain"/>
    <property type="match status" value="1"/>
</dbReference>
<evidence type="ECO:0000256" key="4">
    <source>
        <dbReference type="ARBA" id="ARBA00022519"/>
    </source>
</evidence>
<dbReference type="EMBL" id="CR378675">
    <property type="protein sequence ID" value="CAG22005.1"/>
    <property type="molecule type" value="Genomic_DNA"/>
</dbReference>
<dbReference type="PANTHER" id="PTHR33445:SF1">
    <property type="entry name" value="ATP SYNTHASE SUBUNIT B"/>
    <property type="match status" value="1"/>
</dbReference>
<dbReference type="GO" id="GO:0046933">
    <property type="term" value="F:proton-transporting ATP synthase activity, rotational mechanism"/>
    <property type="evidence" value="ECO:0007669"/>
    <property type="project" value="UniProtKB-UniRule"/>
</dbReference>
<evidence type="ECO:0000256" key="6">
    <source>
        <dbReference type="ARBA" id="ARBA00022692"/>
    </source>
</evidence>
<dbReference type="HAMAP" id="MF_01398">
    <property type="entry name" value="ATP_synth_b_bprime"/>
    <property type="match status" value="1"/>
</dbReference>
<evidence type="ECO:0000256" key="9">
    <source>
        <dbReference type="ARBA" id="ARBA00023065"/>
    </source>
</evidence>
<evidence type="ECO:0000256" key="8">
    <source>
        <dbReference type="ARBA" id="ARBA00022989"/>
    </source>
</evidence>
<protein>
    <recommendedName>
        <fullName evidence="16">ATP synthase subunit b</fullName>
    </recommendedName>
    <alternativeName>
        <fullName evidence="16">ATP synthase F(0) sector subunit b</fullName>
    </alternativeName>
    <alternativeName>
        <fullName evidence="16">ATPase subunit I</fullName>
    </alternativeName>
    <alternativeName>
        <fullName evidence="16">F-type ATPase subunit b</fullName>
        <shortName evidence="16">F-ATPase subunit b</shortName>
    </alternativeName>
</protein>
<proteinExistence type="inferred from homology"/>
<evidence type="ECO:0000256" key="12">
    <source>
        <dbReference type="ARBA" id="ARBA00025198"/>
    </source>
</evidence>
<keyword evidence="19" id="KW-1185">Reference proteome</keyword>
<accession>Q6LL00</accession>
<keyword evidence="3 16" id="KW-1003">Cell membrane</keyword>
<keyword evidence="4 16" id="KW-0997">Cell inner membrane</keyword>
<evidence type="ECO:0000256" key="7">
    <source>
        <dbReference type="ARBA" id="ARBA00022781"/>
    </source>
</evidence>
<dbReference type="GO" id="GO:0045259">
    <property type="term" value="C:proton-transporting ATP synthase complex"/>
    <property type="evidence" value="ECO:0007669"/>
    <property type="project" value="UniProtKB-KW"/>
</dbReference>
<comment type="function">
    <text evidence="12 16">F(1)F(0) ATP synthase produces ATP from ADP in the presence of a proton or sodium gradient. F-type ATPases consist of two structural domains, F(1) containing the extramembraneous catalytic core and F(0) containing the membrane proton channel, linked together by a central stalk and a peripheral stalk. During catalysis, ATP synthesis in the catalytic domain of F(1) is coupled via a rotary mechanism of the central stalk subunits to proton translocation.</text>
</comment>
<evidence type="ECO:0000256" key="15">
    <source>
        <dbReference type="ARBA" id="ARBA00037847"/>
    </source>
</evidence>
<keyword evidence="10 16" id="KW-0472">Membrane</keyword>
<organism evidence="18 19">
    <name type="scientific">Photobacterium profundum (strain SS9)</name>
    <dbReference type="NCBI Taxonomy" id="298386"/>
    <lineage>
        <taxon>Bacteria</taxon>
        <taxon>Pseudomonadati</taxon>
        <taxon>Pseudomonadota</taxon>
        <taxon>Gammaproteobacteria</taxon>
        <taxon>Vibrionales</taxon>
        <taxon>Vibrionaceae</taxon>
        <taxon>Photobacterium</taxon>
    </lineage>
</organism>
<evidence type="ECO:0000256" key="16">
    <source>
        <dbReference type="HAMAP-Rule" id="MF_01398"/>
    </source>
</evidence>
<dbReference type="STRING" id="298386.PBPRB0132"/>
<name>Q6LL00_PHOPR</name>
<dbReference type="eggNOG" id="COG0711">
    <property type="taxonomic scope" value="Bacteria"/>
</dbReference>
<dbReference type="FunFam" id="1.20.5.620:FF:000001">
    <property type="entry name" value="ATP synthase subunit b"/>
    <property type="match status" value="1"/>
</dbReference>
<dbReference type="GO" id="GO:0005886">
    <property type="term" value="C:plasma membrane"/>
    <property type="evidence" value="ECO:0007669"/>
    <property type="project" value="UniProtKB-SubCell"/>
</dbReference>
<comment type="subunit">
    <text evidence="16">F-type ATPases have 2 components, F(1) - the catalytic core - and F(0) - the membrane proton channel. F(1) has five subunits: alpha(3), beta(3), gamma(1), delta(1), epsilon(1). F(0) has three main subunits: a(1), b(2) and c(10-14). The alpha and beta chains form an alternating ring which encloses part of the gamma chain. F(1) is attached to F(0) by a central stalk formed by the gamma and epsilon chains, while a peripheral stalk is formed by the delta and b chains.</text>
</comment>
<keyword evidence="6 16" id="KW-0812">Transmembrane</keyword>
<dbReference type="GO" id="GO:0012505">
    <property type="term" value="C:endomembrane system"/>
    <property type="evidence" value="ECO:0007669"/>
    <property type="project" value="UniProtKB-SubCell"/>
</dbReference>
<dbReference type="Pfam" id="PF00430">
    <property type="entry name" value="ATP-synt_B"/>
    <property type="match status" value="1"/>
</dbReference>
<feature type="transmembrane region" description="Helical" evidence="16">
    <location>
        <begin position="6"/>
        <end position="26"/>
    </location>
</feature>
<dbReference type="SUPFAM" id="SSF81573">
    <property type="entry name" value="F1F0 ATP synthase subunit B, membrane domain"/>
    <property type="match status" value="1"/>
</dbReference>
<dbReference type="InterPro" id="IPR002146">
    <property type="entry name" value="ATP_synth_b/b'su_bac/chlpt"/>
</dbReference>
<comment type="function">
    <text evidence="13">Component of the F(0) channel, it forms part of the peripheral stalk, linking F(1) to F(0). The b'-subunit is a diverged and duplicated form of b found in plants and photosynthetic bacteria.</text>
</comment>
<dbReference type="NCBIfam" id="NF004411">
    <property type="entry name" value="PRK05759.1-2"/>
    <property type="match status" value="1"/>
</dbReference>
<dbReference type="PANTHER" id="PTHR33445">
    <property type="entry name" value="ATP SYNTHASE SUBUNIT B', CHLOROPLASTIC"/>
    <property type="match status" value="1"/>
</dbReference>
<comment type="similarity">
    <text evidence="1 16 17">Belongs to the ATPase B chain family.</text>
</comment>
<dbReference type="CDD" id="cd06503">
    <property type="entry name" value="ATP-synt_Fo_b"/>
    <property type="match status" value="1"/>
</dbReference>
<dbReference type="Proteomes" id="UP000000593">
    <property type="component" value="Chromosome 2"/>
</dbReference>
<dbReference type="HOGENOM" id="CLU_079215_4_5_6"/>
<dbReference type="InterPro" id="IPR005864">
    <property type="entry name" value="ATP_synth_F0_bsu_bac"/>
</dbReference>
<sequence length="134" mass="15245">MNLNATMLGQAISFVIFVWLCMKYVWPPLTALIDERQREIAEGLSQMDLAAKELELAKANGEQLMVEAKQSASNLVEQGNKRRNQIIDDAKLEGDTEKARIIAQGQSELESERNRLRQELRQEMSDLVSKARKN</sequence>
<keyword evidence="8 16" id="KW-1133">Transmembrane helix</keyword>
<comment type="subunit">
    <text evidence="14">F-type ATPases have 2 components, F(1) - the catalytic core - and F(0) - the membrane proton channel. F(1) has five subunits: alpha(3), beta(3), gamma(1), delta(1), epsilon(1). F(0) has four main subunits: a(1), b(2) and c(10-14). The alpha and beta chains form an alternating ring which encloses part of the gamma chain. F(1) is attached to F(0) by a central stalk formed by the gamma and epsilon chains, while a peripheral stalk is formed by the delta and b chains.</text>
</comment>
<evidence type="ECO:0000256" key="2">
    <source>
        <dbReference type="ARBA" id="ARBA00022448"/>
    </source>
</evidence>
<evidence type="ECO:0000313" key="19">
    <source>
        <dbReference type="Proteomes" id="UP000000593"/>
    </source>
</evidence>
<evidence type="ECO:0000256" key="10">
    <source>
        <dbReference type="ARBA" id="ARBA00023136"/>
    </source>
</evidence>
<keyword evidence="5 16" id="KW-0138">CF(0)</keyword>
<evidence type="ECO:0000256" key="5">
    <source>
        <dbReference type="ARBA" id="ARBA00022547"/>
    </source>
</evidence>